<dbReference type="Gene3D" id="1.25.40.10">
    <property type="entry name" value="Tetratricopeptide repeat domain"/>
    <property type="match status" value="1"/>
</dbReference>
<dbReference type="EMBL" id="JAYWIO010000004">
    <property type="protein sequence ID" value="KAK7267548.1"/>
    <property type="molecule type" value="Genomic_DNA"/>
</dbReference>
<dbReference type="Proteomes" id="UP001372338">
    <property type="component" value="Unassembled WGS sequence"/>
</dbReference>
<proteinExistence type="predicted"/>
<dbReference type="PANTHER" id="PTHR36350:SF3">
    <property type="entry name" value="TRANSMEMBRANE PROTEIN"/>
    <property type="match status" value="1"/>
</dbReference>
<dbReference type="InterPro" id="IPR011990">
    <property type="entry name" value="TPR-like_helical_dom_sf"/>
</dbReference>
<dbReference type="InterPro" id="IPR019734">
    <property type="entry name" value="TPR_rpt"/>
</dbReference>
<dbReference type="AlphaFoldDB" id="A0AAN9I4U5"/>
<gene>
    <name evidence="1" type="ORF">RIF29_20224</name>
</gene>
<organism evidence="1 2">
    <name type="scientific">Crotalaria pallida</name>
    <name type="common">Smooth rattlebox</name>
    <name type="synonym">Crotalaria striata</name>
    <dbReference type="NCBI Taxonomy" id="3830"/>
    <lineage>
        <taxon>Eukaryota</taxon>
        <taxon>Viridiplantae</taxon>
        <taxon>Streptophyta</taxon>
        <taxon>Embryophyta</taxon>
        <taxon>Tracheophyta</taxon>
        <taxon>Spermatophyta</taxon>
        <taxon>Magnoliopsida</taxon>
        <taxon>eudicotyledons</taxon>
        <taxon>Gunneridae</taxon>
        <taxon>Pentapetalae</taxon>
        <taxon>rosids</taxon>
        <taxon>fabids</taxon>
        <taxon>Fabales</taxon>
        <taxon>Fabaceae</taxon>
        <taxon>Papilionoideae</taxon>
        <taxon>50 kb inversion clade</taxon>
        <taxon>genistoids sensu lato</taxon>
        <taxon>core genistoids</taxon>
        <taxon>Crotalarieae</taxon>
        <taxon>Crotalaria</taxon>
    </lineage>
</organism>
<evidence type="ECO:0000313" key="1">
    <source>
        <dbReference type="EMBL" id="KAK7267548.1"/>
    </source>
</evidence>
<keyword evidence="2" id="KW-1185">Reference proteome</keyword>
<protein>
    <submittedName>
        <fullName evidence="1">Uncharacterized protein</fullName>
    </submittedName>
</protein>
<reference evidence="1 2" key="1">
    <citation type="submission" date="2024-01" db="EMBL/GenBank/DDBJ databases">
        <title>The genomes of 5 underutilized Papilionoideae crops provide insights into root nodulation and disease resistanc.</title>
        <authorList>
            <person name="Yuan L."/>
        </authorList>
    </citation>
    <scope>NUCLEOTIDE SEQUENCE [LARGE SCALE GENOMIC DNA]</scope>
    <source>
        <strain evidence="1">ZHUSHIDOU_FW_LH</strain>
        <tissue evidence="1">Leaf</tissue>
    </source>
</reference>
<comment type="caution">
    <text evidence="1">The sequence shown here is derived from an EMBL/GenBank/DDBJ whole genome shotgun (WGS) entry which is preliminary data.</text>
</comment>
<name>A0AAN9I4U5_CROPI</name>
<sequence length="341" mass="39175">MNSLPLIHHSHQPLHLSLNHHRSSKLFSSIPFSSYPFQTQSSSSIRASSSSSSSPSNPYFHNPKSALSRILQTLTPFFSFLTEPATVALFAFSLFFVRLPFKPTVRVTPIAPPPETTTEIFTRDQDEDEQFDTDAQNTQALKSILEVKIGEGKIDEAIRAVDILIELEPEEFEWPLLKAQIYTRNGELELAMNTFEDVLKKDPFCVEALHGLMMASFKLNRLSNELLDGVEEAMKFYESEKRDSEARELKLLIAQAKVIEGDFNGAVKLYEEVEKEEPKDFRPCLCQGIVYTMLRKEDEAEKQFEKFRKLVPEDHPYKEYFEDNAMEFSMKLAWEGIDSKR</sequence>
<evidence type="ECO:0000313" key="2">
    <source>
        <dbReference type="Proteomes" id="UP001372338"/>
    </source>
</evidence>
<dbReference type="SMART" id="SM00028">
    <property type="entry name" value="TPR"/>
    <property type="match status" value="4"/>
</dbReference>
<dbReference type="PANTHER" id="PTHR36350">
    <property type="entry name" value="TRANSMEMBRANE PROTEIN"/>
    <property type="match status" value="1"/>
</dbReference>
<accession>A0AAN9I4U5</accession>
<dbReference type="Pfam" id="PF14559">
    <property type="entry name" value="TPR_19"/>
    <property type="match status" value="1"/>
</dbReference>
<dbReference type="SUPFAM" id="SSF48452">
    <property type="entry name" value="TPR-like"/>
    <property type="match status" value="1"/>
</dbReference>